<dbReference type="Pfam" id="PF09911">
    <property type="entry name" value="DUF2140"/>
    <property type="match status" value="1"/>
</dbReference>
<keyword evidence="1" id="KW-1133">Transmembrane helix</keyword>
<reference evidence="2 3" key="1">
    <citation type="submission" date="2018-12" db="EMBL/GenBank/DDBJ databases">
        <title>Bacillus chawlae sp. nov., Bacillus glennii sp. nov., and Bacillus saganii sp. nov. Isolated from the Vehicle Assembly Building at Kennedy Space Center where the Viking Spacecraft were Assembled.</title>
        <authorList>
            <person name="Seuylemezian A."/>
            <person name="Vaishampayan P."/>
        </authorList>
    </citation>
    <scope>NUCLEOTIDE SEQUENCE [LARGE SCALE GENOMIC DNA]</scope>
    <source>
        <strain evidence="2 3">L5</strain>
    </source>
</reference>
<evidence type="ECO:0000256" key="1">
    <source>
        <dbReference type="SAM" id="Phobius"/>
    </source>
</evidence>
<accession>A0A433HWB0</accession>
<evidence type="ECO:0000313" key="3">
    <source>
        <dbReference type="Proteomes" id="UP000267430"/>
    </source>
</evidence>
<dbReference type="RefSeq" id="WP_126862900.1">
    <property type="nucleotide sequence ID" value="NZ_JAUSTX010000002.1"/>
</dbReference>
<dbReference type="EMBL" id="RYZZ01000001">
    <property type="protein sequence ID" value="RUQ32609.1"/>
    <property type="molecule type" value="Genomic_DNA"/>
</dbReference>
<comment type="caution">
    <text evidence="2">The sequence shown here is derived from an EMBL/GenBank/DDBJ whole genome shotgun (WGS) entry which is preliminary data.</text>
</comment>
<proteinExistence type="predicted"/>
<keyword evidence="1" id="KW-0812">Transmembrane</keyword>
<protein>
    <submittedName>
        <fullName evidence="2">DUF2140 family protein</fullName>
    </submittedName>
</protein>
<sequence length="192" mass="22279">MKSLKWKFLFFGLLAVNLFAIFTVVFLAALPVEDEKIRRSVSREEDIQFEINTNKNDLNKLINQYLAKEGMTGPIHYEVYLTNDVELFGTLPIFGKEMELKMTFEPKALENGDLVLRQKSISLGQMNLPVSYVLNFVNERYKTPDWVSIQPNDESIYVSLQNMKLKSDVRVKTERFDLKNDNITFLLTVPSQ</sequence>
<dbReference type="OrthoDB" id="2412610at2"/>
<dbReference type="InterPro" id="IPR018672">
    <property type="entry name" value="DUF2140"/>
</dbReference>
<keyword evidence="3" id="KW-1185">Reference proteome</keyword>
<gene>
    <name evidence="2" type="ORF">ELQ35_00495</name>
</gene>
<name>A0A433HWB0_9BACI</name>
<feature type="transmembrane region" description="Helical" evidence="1">
    <location>
        <begin position="6"/>
        <end position="30"/>
    </location>
</feature>
<dbReference type="Proteomes" id="UP000267430">
    <property type="component" value="Unassembled WGS sequence"/>
</dbReference>
<dbReference type="AlphaFoldDB" id="A0A433HWB0"/>
<organism evidence="2 3">
    <name type="scientific">Peribacillus cavernae</name>
    <dbReference type="NCBI Taxonomy" id="1674310"/>
    <lineage>
        <taxon>Bacteria</taxon>
        <taxon>Bacillati</taxon>
        <taxon>Bacillota</taxon>
        <taxon>Bacilli</taxon>
        <taxon>Bacillales</taxon>
        <taxon>Bacillaceae</taxon>
        <taxon>Peribacillus</taxon>
    </lineage>
</organism>
<evidence type="ECO:0000313" key="2">
    <source>
        <dbReference type="EMBL" id="RUQ32609.1"/>
    </source>
</evidence>
<keyword evidence="1" id="KW-0472">Membrane</keyword>